<evidence type="ECO:0000313" key="3">
    <source>
        <dbReference type="Proteomes" id="UP000037460"/>
    </source>
</evidence>
<feature type="region of interest" description="Disordered" evidence="1">
    <location>
        <begin position="188"/>
        <end position="226"/>
    </location>
</feature>
<dbReference type="OrthoDB" id="406368at2759"/>
<accession>A0A0M0JRT5</accession>
<gene>
    <name evidence="2" type="ORF">Ctob_006854</name>
</gene>
<dbReference type="InterPro" id="IPR010736">
    <property type="entry name" value="SHIPPO-rpt"/>
</dbReference>
<protein>
    <recommendedName>
        <fullName evidence="4">Flagellar associated protein</fullName>
    </recommendedName>
</protein>
<keyword evidence="3" id="KW-1185">Reference proteome</keyword>
<dbReference type="Pfam" id="PF07004">
    <property type="entry name" value="SHIPPO-rpt"/>
    <property type="match status" value="2"/>
</dbReference>
<evidence type="ECO:0000256" key="1">
    <source>
        <dbReference type="SAM" id="MobiDB-lite"/>
    </source>
</evidence>
<feature type="compositionally biased region" description="Polar residues" evidence="1">
    <location>
        <begin position="203"/>
        <end position="220"/>
    </location>
</feature>
<dbReference type="Proteomes" id="UP000037460">
    <property type="component" value="Unassembled WGS sequence"/>
</dbReference>
<dbReference type="EMBL" id="JWZX01002480">
    <property type="protein sequence ID" value="KOO28992.1"/>
    <property type="molecule type" value="Genomic_DNA"/>
</dbReference>
<name>A0A0M0JRT5_9EUKA</name>
<comment type="caution">
    <text evidence="2">The sequence shown here is derived from an EMBL/GenBank/DDBJ whole genome shotgun (WGS) entry which is preliminary data.</text>
</comment>
<dbReference type="PANTHER" id="PTHR40429">
    <property type="entry name" value="FLAGELLAR ASSOCIATED PROTEIN"/>
    <property type="match status" value="1"/>
</dbReference>
<dbReference type="AlphaFoldDB" id="A0A0M0JRT5"/>
<reference evidence="3" key="1">
    <citation type="journal article" date="2015" name="PLoS Genet.">
        <title>Genome Sequence and Transcriptome Analyses of Chrysochromulina tobin: Metabolic Tools for Enhanced Algal Fitness in the Prominent Order Prymnesiales (Haptophyceae).</title>
        <authorList>
            <person name="Hovde B.T."/>
            <person name="Deodato C.R."/>
            <person name="Hunsperger H.M."/>
            <person name="Ryken S.A."/>
            <person name="Yost W."/>
            <person name="Jha R.K."/>
            <person name="Patterson J."/>
            <person name="Monnat R.J. Jr."/>
            <person name="Barlow S.B."/>
            <person name="Starkenburg S.R."/>
            <person name="Cattolico R.A."/>
        </authorList>
    </citation>
    <scope>NUCLEOTIDE SEQUENCE</scope>
    <source>
        <strain evidence="3">CCMP291</strain>
    </source>
</reference>
<evidence type="ECO:0008006" key="4">
    <source>
        <dbReference type="Google" id="ProtNLM"/>
    </source>
</evidence>
<proteinExistence type="predicted"/>
<organism evidence="2 3">
    <name type="scientific">Chrysochromulina tobinii</name>
    <dbReference type="NCBI Taxonomy" id="1460289"/>
    <lineage>
        <taxon>Eukaryota</taxon>
        <taxon>Haptista</taxon>
        <taxon>Haptophyta</taxon>
        <taxon>Prymnesiophyceae</taxon>
        <taxon>Prymnesiales</taxon>
        <taxon>Chrysochromulinaceae</taxon>
        <taxon>Chrysochromulina</taxon>
    </lineage>
</organism>
<dbReference type="PANTHER" id="PTHR40429:SF1">
    <property type="entry name" value="FLAGELLAR ASSOCIATED PROTEIN"/>
    <property type="match status" value="1"/>
</dbReference>
<evidence type="ECO:0000313" key="2">
    <source>
        <dbReference type="EMBL" id="KOO28992.1"/>
    </source>
</evidence>
<feature type="region of interest" description="Disordered" evidence="1">
    <location>
        <begin position="87"/>
        <end position="111"/>
    </location>
</feature>
<sequence>MADATYRGRRSMMGVQYDSSKPSAASFGFGTAERAQISAKVFISNEMNSDKMGVGSPGPVYSVKGLDSRHVTAPSPSFGTSHRYSIAQQKRSASPVPGPGQYTLNPSVAKQADSQKHSYSSWKFGTSTRADQAKVYVSAEHAKSVTEFIESPGPASYTHYGGVGNQSDSRKTSAANYGMGTAERFFDDASSVKGTPGPGQYALRSSQGRQVTSDKPSSAVPSFPRAEREKLATTVYMGPKMQGPFFGRTGPGPAVYTPQASIGLQASSTRPNAGRAGFGTADRFAYMNISARAMQSPGPGTYSV</sequence>